<evidence type="ECO:0000313" key="3">
    <source>
        <dbReference type="Proteomes" id="UP000604737"/>
    </source>
</evidence>
<dbReference type="PANTHER" id="PTHR30383">
    <property type="entry name" value="THIOESTERASE 1/PROTEASE 1/LYSOPHOSPHOLIPASE L1"/>
    <property type="match status" value="1"/>
</dbReference>
<dbReference type="InterPro" id="IPR051532">
    <property type="entry name" value="Ester_Hydrolysis_Enzymes"/>
</dbReference>
<gene>
    <name evidence="2" type="ORF">GCM10007350_00180</name>
</gene>
<dbReference type="InterPro" id="IPR013830">
    <property type="entry name" value="SGNH_hydro"/>
</dbReference>
<dbReference type="Gene3D" id="3.40.50.1110">
    <property type="entry name" value="SGNH hydrolase"/>
    <property type="match status" value="1"/>
</dbReference>
<dbReference type="Proteomes" id="UP000604737">
    <property type="component" value="Unassembled WGS sequence"/>
</dbReference>
<dbReference type="PROSITE" id="PS01098">
    <property type="entry name" value="LIPASE_GDSL_SER"/>
    <property type="match status" value="1"/>
</dbReference>
<proteinExistence type="predicted"/>
<dbReference type="Pfam" id="PF13472">
    <property type="entry name" value="Lipase_GDSL_2"/>
    <property type="match status" value="1"/>
</dbReference>
<dbReference type="SUPFAM" id="SSF52266">
    <property type="entry name" value="SGNH hydrolase"/>
    <property type="match status" value="1"/>
</dbReference>
<accession>A0ABQ3GVZ2</accession>
<dbReference type="CDD" id="cd01822">
    <property type="entry name" value="Lysophospholipase_L1_like"/>
    <property type="match status" value="1"/>
</dbReference>
<reference evidence="3" key="1">
    <citation type="journal article" date="2019" name="Int. J. Syst. Evol. Microbiol.">
        <title>The Global Catalogue of Microorganisms (GCM) 10K type strain sequencing project: providing services to taxonomists for standard genome sequencing and annotation.</title>
        <authorList>
            <consortium name="The Broad Institute Genomics Platform"/>
            <consortium name="The Broad Institute Genome Sequencing Center for Infectious Disease"/>
            <person name="Wu L."/>
            <person name="Ma J."/>
        </authorList>
    </citation>
    <scope>NUCLEOTIDE SEQUENCE [LARGE SCALE GENOMIC DNA]</scope>
    <source>
        <strain evidence="3">KCTC 23701</strain>
    </source>
</reference>
<dbReference type="InterPro" id="IPR008265">
    <property type="entry name" value="Lipase_GDSL_AS"/>
</dbReference>
<comment type="caution">
    <text evidence="2">The sequence shown here is derived from an EMBL/GenBank/DDBJ whole genome shotgun (WGS) entry which is preliminary data.</text>
</comment>
<organism evidence="2 3">
    <name type="scientific">Jeongeupia chitinilytica</name>
    <dbReference type="NCBI Taxonomy" id="1041641"/>
    <lineage>
        <taxon>Bacteria</taxon>
        <taxon>Pseudomonadati</taxon>
        <taxon>Pseudomonadota</taxon>
        <taxon>Betaproteobacteria</taxon>
        <taxon>Neisseriales</taxon>
        <taxon>Chitinibacteraceae</taxon>
        <taxon>Jeongeupia</taxon>
    </lineage>
</organism>
<feature type="domain" description="SGNH hydrolase-type esterase" evidence="1">
    <location>
        <begin position="40"/>
        <end position="197"/>
    </location>
</feature>
<name>A0ABQ3GVZ2_9NEIS</name>
<evidence type="ECO:0000259" key="1">
    <source>
        <dbReference type="Pfam" id="PF13472"/>
    </source>
</evidence>
<evidence type="ECO:0000313" key="2">
    <source>
        <dbReference type="EMBL" id="GHD55049.1"/>
    </source>
</evidence>
<dbReference type="EMBL" id="BMYO01000001">
    <property type="protein sequence ID" value="GHD55049.1"/>
    <property type="molecule type" value="Genomic_DNA"/>
</dbReference>
<protein>
    <submittedName>
        <fullName evidence="2">Arylesterase</fullName>
    </submittedName>
</protein>
<sequence>MDMRDRMGKVWGRMLLQLTVFCGIALLAGGAQAAKPVLLVFGDSLSAGYGIAANQAWPVRLESLLSEKGKPYTVVNASVSGETTDGGLTRFPQALKIHKPRLVIIELGANDGLRGLPVAKARSNLGAMIAAAQKTGARVHLVGMQMPPNYGPDYTRDFAAMYPALAKQYRAGLTPFLLAPVINRPDWFQPDQLHPVADAQPAIAAMIARDLAPLL</sequence>
<keyword evidence="3" id="KW-1185">Reference proteome</keyword>
<dbReference type="InterPro" id="IPR036514">
    <property type="entry name" value="SGNH_hydro_sf"/>
</dbReference>
<dbReference type="PANTHER" id="PTHR30383:SF24">
    <property type="entry name" value="THIOESTERASE 1_PROTEASE 1_LYSOPHOSPHOLIPASE L1"/>
    <property type="match status" value="1"/>
</dbReference>